<evidence type="ECO:0000313" key="4">
    <source>
        <dbReference type="EMBL" id="MDO6578820.1"/>
    </source>
</evidence>
<dbReference type="EMBL" id="JAUOQI010000012">
    <property type="protein sequence ID" value="MDO6578820.1"/>
    <property type="molecule type" value="Genomic_DNA"/>
</dbReference>
<dbReference type="Pfam" id="PF13692">
    <property type="entry name" value="Glyco_trans_1_4"/>
    <property type="match status" value="1"/>
</dbReference>
<name>A0AAW7Z6K2_9ALTE</name>
<feature type="domain" description="Glycosyl transferase family 1" evidence="3">
    <location>
        <begin position="184"/>
        <end position="352"/>
    </location>
</feature>
<dbReference type="Gene3D" id="3.40.50.2000">
    <property type="entry name" value="Glycogen Phosphorylase B"/>
    <property type="match status" value="2"/>
</dbReference>
<evidence type="ECO:0000256" key="1">
    <source>
        <dbReference type="ARBA" id="ARBA00022676"/>
    </source>
</evidence>
<reference evidence="4" key="1">
    <citation type="submission" date="2023-07" db="EMBL/GenBank/DDBJ databases">
        <title>Genome content predicts the carbon catabolic preferences of heterotrophic bacteria.</title>
        <authorList>
            <person name="Gralka M."/>
        </authorList>
    </citation>
    <scope>NUCLEOTIDE SEQUENCE</scope>
    <source>
        <strain evidence="4">F2M12</strain>
    </source>
</reference>
<keyword evidence="1" id="KW-0328">Glycosyltransferase</keyword>
<dbReference type="AlphaFoldDB" id="A0AAW7Z6K2"/>
<dbReference type="CDD" id="cd03801">
    <property type="entry name" value="GT4_PimA-like"/>
    <property type="match status" value="1"/>
</dbReference>
<evidence type="ECO:0000256" key="2">
    <source>
        <dbReference type="ARBA" id="ARBA00022679"/>
    </source>
</evidence>
<keyword evidence="2" id="KW-0808">Transferase</keyword>
<evidence type="ECO:0000313" key="5">
    <source>
        <dbReference type="Proteomes" id="UP001170717"/>
    </source>
</evidence>
<dbReference type="SUPFAM" id="SSF53756">
    <property type="entry name" value="UDP-Glycosyltransferase/glycogen phosphorylase"/>
    <property type="match status" value="2"/>
</dbReference>
<comment type="caution">
    <text evidence="4">The sequence shown here is derived from an EMBL/GenBank/DDBJ whole genome shotgun (WGS) entry which is preliminary data.</text>
</comment>
<evidence type="ECO:0000259" key="3">
    <source>
        <dbReference type="Pfam" id="PF00534"/>
    </source>
</evidence>
<dbReference type="RefSeq" id="WP_303538731.1">
    <property type="nucleotide sequence ID" value="NZ_JAUOQI010000012.1"/>
</dbReference>
<dbReference type="GO" id="GO:1901135">
    <property type="term" value="P:carbohydrate derivative metabolic process"/>
    <property type="evidence" value="ECO:0007669"/>
    <property type="project" value="UniProtKB-ARBA"/>
</dbReference>
<proteinExistence type="predicted"/>
<dbReference type="GO" id="GO:0016757">
    <property type="term" value="F:glycosyltransferase activity"/>
    <property type="evidence" value="ECO:0007669"/>
    <property type="project" value="UniProtKB-KW"/>
</dbReference>
<dbReference type="PANTHER" id="PTHR12526:SF629">
    <property type="entry name" value="TEICHURONIC ACID BIOSYNTHESIS GLYCOSYLTRANSFERASE TUAH-RELATED"/>
    <property type="match status" value="1"/>
</dbReference>
<accession>A0AAW7Z6K2</accession>
<dbReference type="Pfam" id="PF00534">
    <property type="entry name" value="Glycos_transf_1"/>
    <property type="match status" value="1"/>
</dbReference>
<sequence>MRTIKLLIYADVNLNIMDGSSVWLAELLALISKDPRVQLDFLSKAPHQGGPLNGQVDKLVNINRIEKSARPMKPEQAAEVIEQLDNKNNYDRVLVRGNIEMGKELVKFLAGRLVYYTLEPFQRRHDLSIREKIEISELLNKTAFAIVQSERMRESYSSEFDLSKEHIYILPPLIPPIMKRPSFRNQINSICYTGKFSEEWGTPDLVDVFKLLKEKLPFAKLNIAGNKFHGELGGRKGEIQTYFESGDGVNWVGVVSREASIALSRQSDIGFALRSTKIDNDESQELSTKLFEYMSSAKPVILRPTKVHKDLLGSDYPLFAEDNVGAANKIYDALTNVTLYKKASEMSYEAYKNFAKSVDHNEIIERLISYQKKTILFAGHDLKFLQDVMAAYENDSNYNVLIDKWSGHTKHDENESKQMLESADVIFCEWGLGNICWYSQHKKPGQKLLVRIHLQENQVPQYLEEANIDNIDQFIFIAPYRYEEFVEMHNLPREKCKLIFNTVDNERFALDKNDDAKFTLGFIGMVPWRKRFDLALDIFESLWKTDSKYKLRVKGKTPHDYPWMKGPKFADEFVKYEEQDARIAAAKWKDNVIFDGHGNDMPEWFQNIGYILSTSDFEGSHQAVAEGMASGAIPIILPWAGAETVYPKKYVYESLHDDFEAPTFDITQSKSIMEYAKHHFTTNHVVSQIRELIEQ</sequence>
<protein>
    <submittedName>
        <fullName evidence="4">Glycosyltransferase</fullName>
    </submittedName>
</protein>
<gene>
    <name evidence="4" type="ORF">Q4527_15550</name>
</gene>
<dbReference type="Proteomes" id="UP001170717">
    <property type="component" value="Unassembled WGS sequence"/>
</dbReference>
<dbReference type="PANTHER" id="PTHR12526">
    <property type="entry name" value="GLYCOSYLTRANSFERASE"/>
    <property type="match status" value="1"/>
</dbReference>
<dbReference type="InterPro" id="IPR001296">
    <property type="entry name" value="Glyco_trans_1"/>
</dbReference>
<organism evidence="4 5">
    <name type="scientific">Alteromonas stellipolaris</name>
    <dbReference type="NCBI Taxonomy" id="233316"/>
    <lineage>
        <taxon>Bacteria</taxon>
        <taxon>Pseudomonadati</taxon>
        <taxon>Pseudomonadota</taxon>
        <taxon>Gammaproteobacteria</taxon>
        <taxon>Alteromonadales</taxon>
        <taxon>Alteromonadaceae</taxon>
        <taxon>Alteromonas/Salinimonas group</taxon>
        <taxon>Alteromonas</taxon>
    </lineage>
</organism>